<dbReference type="InterPro" id="IPR017901">
    <property type="entry name" value="C-CAP_CF_C-like"/>
</dbReference>
<keyword evidence="2" id="KW-0547">Nucleotide-binding</keyword>
<dbReference type="Proteomes" id="UP001189429">
    <property type="component" value="Unassembled WGS sequence"/>
</dbReference>
<dbReference type="PANTHER" id="PTHR15440">
    <property type="entry name" value="XRP2 PROTEIN"/>
    <property type="match status" value="1"/>
</dbReference>
<dbReference type="EMBL" id="CAUYUJ010019450">
    <property type="protein sequence ID" value="CAK0891272.1"/>
    <property type="molecule type" value="Genomic_DNA"/>
</dbReference>
<feature type="region of interest" description="Disordered" evidence="3">
    <location>
        <begin position="230"/>
        <end position="269"/>
    </location>
</feature>
<evidence type="ECO:0000256" key="1">
    <source>
        <dbReference type="ARBA" id="ARBA00008848"/>
    </source>
</evidence>
<dbReference type="InterPro" id="IPR016098">
    <property type="entry name" value="CAP/MinC_C"/>
</dbReference>
<feature type="non-terminal residue" evidence="5">
    <location>
        <position position="1"/>
    </location>
</feature>
<evidence type="ECO:0000259" key="4">
    <source>
        <dbReference type="PROSITE" id="PS51329"/>
    </source>
</evidence>
<protein>
    <recommendedName>
        <fullName evidence="4">C-CAP/cofactor C-like domain-containing protein</fullName>
    </recommendedName>
</protein>
<dbReference type="InterPro" id="IPR006599">
    <property type="entry name" value="CARP_motif"/>
</dbReference>
<comment type="similarity">
    <text evidence="1">Belongs to the TBCC family.</text>
</comment>
<evidence type="ECO:0000313" key="6">
    <source>
        <dbReference type="Proteomes" id="UP001189429"/>
    </source>
</evidence>
<accession>A0ABN9WWP9</accession>
<gene>
    <name evidence="5" type="ORF">PCOR1329_LOCUS71260</name>
</gene>
<comment type="caution">
    <text evidence="5">The sequence shown here is derived from an EMBL/GenBank/DDBJ whole genome shotgun (WGS) entry which is preliminary data.</text>
</comment>
<feature type="compositionally biased region" description="Low complexity" evidence="3">
    <location>
        <begin position="252"/>
        <end position="269"/>
    </location>
</feature>
<dbReference type="InterPro" id="IPR012945">
    <property type="entry name" value="Tubulin-bd_cofactor_C_dom"/>
</dbReference>
<keyword evidence="6" id="KW-1185">Reference proteome</keyword>
<sequence length="269" mass="28732">SYLCLSVCAKGSRRVAAAAGCGASLASPMPNVAAKARPDPKNFRFVDKKSEHLAKLPGEIGGLDFLVDGCEDCDIFLLDNTSQVFVDYCKRCSITIGPVSGSVFFRNCEGCQIKVACGQMRTRDCLDCNILVLVPGRPTIEASRGMRFGPLLTAYEGFEGQMQGNEKIFYAYAVFPDPKVEASGLARRFEEGGEACHWRNVYDFSSNDPACGNWSALSRREAQAVLASFPAAPVGEGPPLRFPSDRFPEDPASGGAAAPAAAARGQAAR</sequence>
<organism evidence="5 6">
    <name type="scientific">Prorocentrum cordatum</name>
    <dbReference type="NCBI Taxonomy" id="2364126"/>
    <lineage>
        <taxon>Eukaryota</taxon>
        <taxon>Sar</taxon>
        <taxon>Alveolata</taxon>
        <taxon>Dinophyceae</taxon>
        <taxon>Prorocentrales</taxon>
        <taxon>Prorocentraceae</taxon>
        <taxon>Prorocentrum</taxon>
    </lineage>
</organism>
<dbReference type="Gene3D" id="2.160.20.70">
    <property type="match status" value="1"/>
</dbReference>
<dbReference type="PROSITE" id="PS51329">
    <property type="entry name" value="C_CAP_COFACTOR_C"/>
    <property type="match status" value="1"/>
</dbReference>
<feature type="non-terminal residue" evidence="5">
    <location>
        <position position="269"/>
    </location>
</feature>
<evidence type="ECO:0000256" key="3">
    <source>
        <dbReference type="SAM" id="MobiDB-lite"/>
    </source>
</evidence>
<dbReference type="SMART" id="SM00673">
    <property type="entry name" value="CARP"/>
    <property type="match status" value="2"/>
</dbReference>
<dbReference type="Pfam" id="PF07986">
    <property type="entry name" value="TBCC"/>
    <property type="match status" value="1"/>
</dbReference>
<dbReference type="InterPro" id="IPR039093">
    <property type="entry name" value="XRP2"/>
</dbReference>
<name>A0ABN9WWP9_9DINO</name>
<reference evidence="5" key="1">
    <citation type="submission" date="2023-10" db="EMBL/GenBank/DDBJ databases">
        <authorList>
            <person name="Chen Y."/>
            <person name="Shah S."/>
            <person name="Dougan E. K."/>
            <person name="Thang M."/>
            <person name="Chan C."/>
        </authorList>
    </citation>
    <scope>NUCLEOTIDE SEQUENCE [LARGE SCALE GENOMIC DNA]</scope>
</reference>
<feature type="domain" description="C-CAP/cofactor C-like" evidence="4">
    <location>
        <begin position="30"/>
        <end position="206"/>
    </location>
</feature>
<dbReference type="PANTHER" id="PTHR15440:SF0">
    <property type="entry name" value="PROTEIN XRP2"/>
    <property type="match status" value="1"/>
</dbReference>
<proteinExistence type="inferred from homology"/>
<evidence type="ECO:0000256" key="2">
    <source>
        <dbReference type="ARBA" id="ARBA00022741"/>
    </source>
</evidence>
<evidence type="ECO:0000313" key="5">
    <source>
        <dbReference type="EMBL" id="CAK0891272.1"/>
    </source>
</evidence>